<reference evidence="2" key="1">
    <citation type="submission" date="2017-08" db="EMBL/GenBank/DDBJ databases">
        <title>Microbulbifer marisrubri sp. nov., a halophilic alphaproteobacterium isolated from marine sediment of the Yellow Sea, China.</title>
        <authorList>
            <person name="Zhang G."/>
            <person name="Xiong Q."/>
        </authorList>
    </citation>
    <scope>NUCLEOTIDE SEQUENCE [LARGE SCALE GENOMIC DNA]</scope>
    <source>
        <strain evidence="2">WRN-8</strain>
    </source>
</reference>
<dbReference type="InterPro" id="IPR029033">
    <property type="entry name" value="His_PPase_superfam"/>
</dbReference>
<dbReference type="SUPFAM" id="SSF53254">
    <property type="entry name" value="Phosphoglycerate mutase-like"/>
    <property type="match status" value="1"/>
</dbReference>
<dbReference type="EMBL" id="LRFG02000002">
    <property type="protein sequence ID" value="PCO05754.1"/>
    <property type="molecule type" value="Genomic_DNA"/>
</dbReference>
<gene>
    <name evidence="2" type="ORF">AWR36_007005</name>
</gene>
<accession>A0ABX4I045</accession>
<evidence type="ECO:0000313" key="2">
    <source>
        <dbReference type="EMBL" id="PCO05754.1"/>
    </source>
</evidence>
<dbReference type="InterPro" id="IPR013078">
    <property type="entry name" value="His_Pase_superF_clade-1"/>
</dbReference>
<dbReference type="Gene3D" id="3.40.50.1240">
    <property type="entry name" value="Phosphoglycerate mutase-like"/>
    <property type="match status" value="1"/>
</dbReference>
<dbReference type="PANTHER" id="PTHR48100">
    <property type="entry name" value="BROAD-SPECIFICITY PHOSPHATASE YOR283W-RELATED"/>
    <property type="match status" value="1"/>
</dbReference>
<dbReference type="PANTHER" id="PTHR48100:SF1">
    <property type="entry name" value="HISTIDINE PHOSPHATASE FAMILY PROTEIN-RELATED"/>
    <property type="match status" value="1"/>
</dbReference>
<evidence type="ECO:0008006" key="4">
    <source>
        <dbReference type="Google" id="ProtNLM"/>
    </source>
</evidence>
<organism evidence="2 3">
    <name type="scientific">Microbulbifer flavimaris</name>
    <dbReference type="NCBI Taxonomy" id="1781068"/>
    <lineage>
        <taxon>Bacteria</taxon>
        <taxon>Pseudomonadati</taxon>
        <taxon>Pseudomonadota</taxon>
        <taxon>Gammaproteobacteria</taxon>
        <taxon>Cellvibrionales</taxon>
        <taxon>Microbulbiferaceae</taxon>
        <taxon>Microbulbifer</taxon>
    </lineage>
</organism>
<dbReference type="CDD" id="cd07067">
    <property type="entry name" value="HP_PGM_like"/>
    <property type="match status" value="1"/>
</dbReference>
<keyword evidence="1" id="KW-0732">Signal</keyword>
<keyword evidence="3" id="KW-1185">Reference proteome</keyword>
<name>A0ABX4I045_9GAMM</name>
<dbReference type="Proteomes" id="UP000218427">
    <property type="component" value="Unassembled WGS sequence"/>
</dbReference>
<evidence type="ECO:0000313" key="3">
    <source>
        <dbReference type="Proteomes" id="UP000218427"/>
    </source>
</evidence>
<dbReference type="InterPro" id="IPR050275">
    <property type="entry name" value="PGM_Phosphatase"/>
</dbReference>
<protein>
    <recommendedName>
        <fullName evidence="4">Histidine phosphatase family protein</fullName>
    </recommendedName>
</protein>
<feature type="chain" id="PRO_5045658293" description="Histidine phosphatase family protein" evidence="1">
    <location>
        <begin position="25"/>
        <end position="185"/>
    </location>
</feature>
<dbReference type="Pfam" id="PF00300">
    <property type="entry name" value="His_Phos_1"/>
    <property type="match status" value="1"/>
</dbReference>
<sequence>MTIFSRLIACLLPILFGIAHPATASYTPAEQVGHDQAAQIIYLVRHAEKETADPAERDPALTEAGRARAQQLARVLRDVGIEQIYSTDYRRTRETAAPLAERLGLPVELYDPRDLDAFSSELRRGPSRILVVGHSNTTPELVASLGGEAGEEIREADEYDRLYLLVIDARQVTTLLQRYGGCSRC</sequence>
<evidence type="ECO:0000256" key="1">
    <source>
        <dbReference type="SAM" id="SignalP"/>
    </source>
</evidence>
<feature type="signal peptide" evidence="1">
    <location>
        <begin position="1"/>
        <end position="24"/>
    </location>
</feature>
<dbReference type="SMART" id="SM00855">
    <property type="entry name" value="PGAM"/>
    <property type="match status" value="1"/>
</dbReference>
<comment type="caution">
    <text evidence="2">The sequence shown here is derived from an EMBL/GenBank/DDBJ whole genome shotgun (WGS) entry which is preliminary data.</text>
</comment>
<proteinExistence type="predicted"/>